<evidence type="ECO:0000313" key="1">
    <source>
        <dbReference type="EMBL" id="PHV69703.1"/>
    </source>
</evidence>
<dbReference type="EMBL" id="PEDL01000020">
    <property type="protein sequence ID" value="PHV69703.1"/>
    <property type="molecule type" value="Genomic_DNA"/>
</dbReference>
<proteinExistence type="predicted"/>
<comment type="caution">
    <text evidence="1">The sequence shown here is derived from an EMBL/GenBank/DDBJ whole genome shotgun (WGS) entry which is preliminary data.</text>
</comment>
<protein>
    <submittedName>
        <fullName evidence="1">Uncharacterized protein</fullName>
    </submittedName>
</protein>
<organism evidence="1 2">
    <name type="scientific">Sporanaerobium hydrogeniformans</name>
    <dbReference type="NCBI Taxonomy" id="3072179"/>
    <lineage>
        <taxon>Bacteria</taxon>
        <taxon>Bacillati</taxon>
        <taxon>Bacillota</taxon>
        <taxon>Clostridia</taxon>
        <taxon>Lachnospirales</taxon>
        <taxon>Lachnospiraceae</taxon>
        <taxon>Sporanaerobium</taxon>
    </lineage>
</organism>
<name>A0AC61DAG6_9FIRM</name>
<sequence>MSFKSKKLSILLVGTSLFLCTSLVAAPVFQNIKGYLNTAISYTLDGKSILKDTTTINYEGRNYVAVADLAKALGLEVSYQNNTVTFTTPKEEVAPLPQAPESVTIAKATIQEVNLESSQVTILPEGRENTFTNYIVLNVSEETVIQAEKNRRFYQINDLETGMHVAVTHSSMMTRSMPPQTPALSITLLESETSTEVVPDAELQNVILENRVVTEVHPSKNYFVVVPKGKDATDINHQEIIRYSNTTKLNYLNSNKKPNVNSLKVGQELTLTVGPAATLSLPPQMIALEITVLN</sequence>
<reference evidence="1" key="1">
    <citation type="submission" date="2017-10" db="EMBL/GenBank/DDBJ databases">
        <title>Genome sequence of cellulolytic Lachnospiraceae bacterium XHS1971 isolated from hotspring sediment.</title>
        <authorList>
            <person name="Vasudevan G."/>
            <person name="Joshi A.J."/>
            <person name="Hivarkar S."/>
            <person name="Lanjekar V.B."/>
            <person name="Dhakephalkar P.K."/>
            <person name="Dagar S."/>
        </authorList>
    </citation>
    <scope>NUCLEOTIDE SEQUENCE</scope>
    <source>
        <strain evidence="1">XHS1971</strain>
    </source>
</reference>
<gene>
    <name evidence="1" type="ORF">CS063_14495</name>
</gene>
<accession>A0AC61DAG6</accession>
<evidence type="ECO:0000313" key="2">
    <source>
        <dbReference type="Proteomes" id="UP000224460"/>
    </source>
</evidence>
<keyword evidence="2" id="KW-1185">Reference proteome</keyword>
<dbReference type="Proteomes" id="UP000224460">
    <property type="component" value="Unassembled WGS sequence"/>
</dbReference>